<dbReference type="Pfam" id="PF00370">
    <property type="entry name" value="FGGY_N"/>
    <property type="match status" value="1"/>
</dbReference>
<dbReference type="PANTHER" id="PTHR43095:SF5">
    <property type="entry name" value="XYLULOSE KINASE"/>
    <property type="match status" value="1"/>
</dbReference>
<dbReference type="InterPro" id="IPR050406">
    <property type="entry name" value="FGGY_Carb_Kinase"/>
</dbReference>
<comment type="caution">
    <text evidence="6">The sequence shown here is derived from an EMBL/GenBank/DDBJ whole genome shotgun (WGS) entry which is preliminary data.</text>
</comment>
<evidence type="ECO:0000259" key="5">
    <source>
        <dbReference type="Pfam" id="PF02782"/>
    </source>
</evidence>
<dbReference type="Gene3D" id="3.30.420.40">
    <property type="match status" value="2"/>
</dbReference>
<comment type="similarity">
    <text evidence="1">Belongs to the FGGY kinase family.</text>
</comment>
<evidence type="ECO:0000313" key="7">
    <source>
        <dbReference type="Proteomes" id="UP000433359"/>
    </source>
</evidence>
<keyword evidence="2" id="KW-0808">Transferase</keyword>
<name>A0A6N7YBD4_9FIRM</name>
<dbReference type="PANTHER" id="PTHR43095">
    <property type="entry name" value="SUGAR KINASE"/>
    <property type="match status" value="1"/>
</dbReference>
<dbReference type="CDD" id="cd07779">
    <property type="entry name" value="ASKHA_NBD_FGGY_YgcE-like"/>
    <property type="match status" value="1"/>
</dbReference>
<reference evidence="6 7" key="1">
    <citation type="submission" date="2019-08" db="EMBL/GenBank/DDBJ databases">
        <title>In-depth cultivation of the pig gut microbiome towards novel bacterial diversity and tailored functional studies.</title>
        <authorList>
            <person name="Wylensek D."/>
            <person name="Hitch T.C.A."/>
            <person name="Clavel T."/>
        </authorList>
    </citation>
    <scope>NUCLEOTIDE SEQUENCE [LARGE SCALE GENOMIC DNA]</scope>
    <source>
        <strain evidence="6 7">BSM-383-APC-4H</strain>
    </source>
</reference>
<protein>
    <submittedName>
        <fullName evidence="6">Xylulose kinase</fullName>
    </submittedName>
</protein>
<evidence type="ECO:0000313" key="6">
    <source>
        <dbReference type="EMBL" id="MSU80965.1"/>
    </source>
</evidence>
<dbReference type="InterPro" id="IPR018484">
    <property type="entry name" value="FGGY_N"/>
</dbReference>
<dbReference type="RefSeq" id="WP_154580304.1">
    <property type="nucleotide sequence ID" value="NZ_VULP01000001.1"/>
</dbReference>
<proteinExistence type="inferred from homology"/>
<evidence type="ECO:0000256" key="2">
    <source>
        <dbReference type="ARBA" id="ARBA00022679"/>
    </source>
</evidence>
<organism evidence="6 7">
    <name type="scientific">Anaerobutyricum soehngenii</name>
    <dbReference type="NCBI Taxonomy" id="105843"/>
    <lineage>
        <taxon>Bacteria</taxon>
        <taxon>Bacillati</taxon>
        <taxon>Bacillota</taxon>
        <taxon>Clostridia</taxon>
        <taxon>Lachnospirales</taxon>
        <taxon>Lachnospiraceae</taxon>
        <taxon>Anaerobutyricum</taxon>
    </lineage>
</organism>
<dbReference type="Proteomes" id="UP000433359">
    <property type="component" value="Unassembled WGS sequence"/>
</dbReference>
<dbReference type="EMBL" id="VULP01000001">
    <property type="protein sequence ID" value="MSU80965.1"/>
    <property type="molecule type" value="Genomic_DNA"/>
</dbReference>
<dbReference type="SUPFAM" id="SSF53067">
    <property type="entry name" value="Actin-like ATPase domain"/>
    <property type="match status" value="2"/>
</dbReference>
<feature type="domain" description="Carbohydrate kinase FGGY C-terminal" evidence="5">
    <location>
        <begin position="260"/>
        <end position="454"/>
    </location>
</feature>
<dbReference type="PIRSF" id="PIRSF000538">
    <property type="entry name" value="GlpK"/>
    <property type="match status" value="1"/>
</dbReference>
<dbReference type="InterPro" id="IPR000577">
    <property type="entry name" value="Carb_kinase_FGGY"/>
</dbReference>
<accession>A0A6N7YBD4</accession>
<evidence type="ECO:0000256" key="3">
    <source>
        <dbReference type="ARBA" id="ARBA00022777"/>
    </source>
</evidence>
<dbReference type="InterPro" id="IPR018485">
    <property type="entry name" value="FGGY_C"/>
</dbReference>
<dbReference type="GO" id="GO:0005975">
    <property type="term" value="P:carbohydrate metabolic process"/>
    <property type="evidence" value="ECO:0007669"/>
    <property type="project" value="InterPro"/>
</dbReference>
<sequence>MIKYVAGIDAGTTGLKTIIFDLQGQEIGKDYEEYPCITPRVGWVEQDVYCLWDALCHTVKGAIAKAGIDPKEIGSVGISSQRGTFFAIDENWEPLHNSIVWSDGRAVEEVEWIKENIGVERYHKISGAPVSGAWSYAKYKWVRDHQPELYEKAWKFVNAQEWLLHKLGSEELFTDPASLALNGMMDVATLDWSKELLDAIDFDIDKLPPVKEPARQVGTISKKAAELTGFAEGMAICVGGGDQQCAAIGCGVTKEGTAEITIGTASVMVAAVDGVKEDPAHEVIFSGHAVPGHMDMEGLAYATGVALRWWRDVYGSPEVTVAKATDVDPYDIICMEAAKSPAGSRGYIFFPFFSSQVTPYYHDNARGGSLGISLAHNRADMARGVLEGGGYELRMIVEAMERVLGRPFDVIRLSGGGSKSPLWRQILADIFGRPVQCLKMADCGVLGAAILGASGAGIFESLQDAVDTMVHPTEMITPNMNNYKMYTEMYEIFRDAFLAYRDKDIYNRLNTVCEKYWN</sequence>
<dbReference type="InterPro" id="IPR043129">
    <property type="entry name" value="ATPase_NBD"/>
</dbReference>
<dbReference type="AlphaFoldDB" id="A0A6N7YBD4"/>
<dbReference type="Pfam" id="PF02782">
    <property type="entry name" value="FGGY_C"/>
    <property type="match status" value="1"/>
</dbReference>
<feature type="domain" description="Carbohydrate kinase FGGY N-terminal" evidence="4">
    <location>
        <begin position="4"/>
        <end position="249"/>
    </location>
</feature>
<gene>
    <name evidence="6" type="ORF">FYJ25_00975</name>
</gene>
<keyword evidence="3 6" id="KW-0418">Kinase</keyword>
<evidence type="ECO:0000259" key="4">
    <source>
        <dbReference type="Pfam" id="PF00370"/>
    </source>
</evidence>
<dbReference type="GO" id="GO:0016301">
    <property type="term" value="F:kinase activity"/>
    <property type="evidence" value="ECO:0007669"/>
    <property type="project" value="UniProtKB-KW"/>
</dbReference>
<evidence type="ECO:0000256" key="1">
    <source>
        <dbReference type="ARBA" id="ARBA00009156"/>
    </source>
</evidence>